<name>A0A133MUF6_FINMA</name>
<accession>A0A133MUF6</accession>
<dbReference type="Proteomes" id="UP000215361">
    <property type="component" value="Unassembled WGS sequence"/>
</dbReference>
<dbReference type="Pfam" id="PF03729">
    <property type="entry name" value="DUF308"/>
    <property type="match status" value="2"/>
</dbReference>
<comment type="caution">
    <text evidence="1">The sequence shown here is derived from an EMBL/GenBank/DDBJ whole genome shotgun (WGS) entry which is preliminary data.</text>
</comment>
<dbReference type="AlphaFoldDB" id="A0A133MUF6"/>
<proteinExistence type="predicted"/>
<sequence length="177" mass="20089">MVEEKKSVDWMSLITGICFIIVSFIAFKNPYASLASLVIYFGIIAIVKGVGGVLIYKNIKDFTSLNIKSFFWISIIDIILGLILVFNVQSAVLIIPYVFSIWFIIDSINDISFGRYLRFVPGGLYHLNIIINIITLILGIMMLYNPLRASFTVVFLIGMYLTISGVKYIAYAFKHEY</sequence>
<dbReference type="GO" id="GO:0005886">
    <property type="term" value="C:plasma membrane"/>
    <property type="evidence" value="ECO:0007669"/>
    <property type="project" value="TreeGrafter"/>
</dbReference>
<gene>
    <name evidence="1" type="ORF">B9N56_00385</name>
</gene>
<evidence type="ECO:0000313" key="1">
    <source>
        <dbReference type="EMBL" id="OXZ39938.1"/>
    </source>
</evidence>
<dbReference type="InterPro" id="IPR005325">
    <property type="entry name" value="DUF308_memb"/>
</dbReference>
<dbReference type="InterPro" id="IPR052712">
    <property type="entry name" value="Acid_resist_chaperone_HdeD"/>
</dbReference>
<dbReference type="EMBL" id="NDYI01000001">
    <property type="protein sequence ID" value="OXZ39938.1"/>
    <property type="molecule type" value="Genomic_DNA"/>
</dbReference>
<dbReference type="PANTHER" id="PTHR34989:SF1">
    <property type="entry name" value="PROTEIN HDED"/>
    <property type="match status" value="1"/>
</dbReference>
<dbReference type="PANTHER" id="PTHR34989">
    <property type="entry name" value="PROTEIN HDED"/>
    <property type="match status" value="1"/>
</dbReference>
<dbReference type="RefSeq" id="WP_002837362.1">
    <property type="nucleotide sequence ID" value="NZ_CAMYDD010000010.1"/>
</dbReference>
<protein>
    <submittedName>
        <fullName evidence="1">Uncharacterized protein</fullName>
    </submittedName>
</protein>
<organism evidence="1 2">
    <name type="scientific">Finegoldia magna</name>
    <name type="common">Peptostreptococcus magnus</name>
    <dbReference type="NCBI Taxonomy" id="1260"/>
    <lineage>
        <taxon>Bacteria</taxon>
        <taxon>Bacillati</taxon>
        <taxon>Bacillota</taxon>
        <taxon>Tissierellia</taxon>
        <taxon>Tissierellales</taxon>
        <taxon>Peptoniphilaceae</taxon>
        <taxon>Finegoldia</taxon>
    </lineage>
</organism>
<evidence type="ECO:0000313" key="2">
    <source>
        <dbReference type="Proteomes" id="UP000215361"/>
    </source>
</evidence>
<reference evidence="2" key="1">
    <citation type="submission" date="2017-04" db="EMBL/GenBank/DDBJ databases">
        <title>Finegoldia magna isolated from orthopedic joint implant-associated infections.</title>
        <authorList>
            <person name="Bjorklund S."/>
            <person name="Bruggemann H."/>
            <person name="Jensen A."/>
            <person name="Hellmark B."/>
            <person name="Soderquist B."/>
        </authorList>
    </citation>
    <scope>NUCLEOTIDE SEQUENCE [LARGE SCALE GENOMIC DNA]</scope>
    <source>
        <strain evidence="2">08T492</strain>
    </source>
</reference>